<dbReference type="EMBL" id="JAOYFB010000002">
    <property type="protein sequence ID" value="KAK4006809.1"/>
    <property type="molecule type" value="Genomic_DNA"/>
</dbReference>
<comment type="caution">
    <text evidence="2">The sequence shown here is derived from an EMBL/GenBank/DDBJ whole genome shotgun (WGS) entry which is preliminary data.</text>
</comment>
<gene>
    <name evidence="2" type="ORF">OUZ56_011967</name>
</gene>
<feature type="compositionally biased region" description="Polar residues" evidence="1">
    <location>
        <begin position="363"/>
        <end position="376"/>
    </location>
</feature>
<evidence type="ECO:0000313" key="2">
    <source>
        <dbReference type="EMBL" id="KAK4006809.1"/>
    </source>
</evidence>
<name>A0ABQ9Z1N9_9CRUS</name>
<feature type="compositionally biased region" description="Low complexity" evidence="1">
    <location>
        <begin position="329"/>
        <end position="343"/>
    </location>
</feature>
<evidence type="ECO:0000256" key="1">
    <source>
        <dbReference type="SAM" id="MobiDB-lite"/>
    </source>
</evidence>
<proteinExistence type="predicted"/>
<reference evidence="2 3" key="1">
    <citation type="journal article" date="2023" name="Nucleic Acids Res.">
        <title>The hologenome of Daphnia magna reveals possible DNA methylation and microbiome-mediated evolution of the host genome.</title>
        <authorList>
            <person name="Chaturvedi A."/>
            <person name="Li X."/>
            <person name="Dhandapani V."/>
            <person name="Marshall H."/>
            <person name="Kissane S."/>
            <person name="Cuenca-Cambronero M."/>
            <person name="Asole G."/>
            <person name="Calvet F."/>
            <person name="Ruiz-Romero M."/>
            <person name="Marangio P."/>
            <person name="Guigo R."/>
            <person name="Rago D."/>
            <person name="Mirbahai L."/>
            <person name="Eastwood N."/>
            <person name="Colbourne J.K."/>
            <person name="Zhou J."/>
            <person name="Mallon E."/>
            <person name="Orsini L."/>
        </authorList>
    </citation>
    <scope>NUCLEOTIDE SEQUENCE [LARGE SCALE GENOMIC DNA]</scope>
    <source>
        <strain evidence="2">LRV0_1</strain>
    </source>
</reference>
<dbReference type="Proteomes" id="UP001234178">
    <property type="component" value="Unassembled WGS sequence"/>
</dbReference>
<sequence length="407" mass="45415">MRGFMVNPKSKKDQTTSSSLNVQLPSTTLVRHLTSLSVFSYKCFSAYLFPHSPEREDALHKGGSAFWNSTTMNDDVVTGGHKLVHSPVNKHSRPEITVILPDQETVARSLDFDNLATETKFAPDTLQRGRTLETTAEAIRHPTDEAISRRPKPIEGVEGTNDPGEVLDVDPRGETQCTVEENDSNGTTDVGAESNFHVVCETVLDLPAGTVSQHNQLTERQGYLGINPELWDHIQTQRGSILPSFARSGRPIHSFADIHNLTLYLRELRLLTPLESLTPEINLLLRKLDNFPGASRPNNVQLAEEIKPTLSQAKTQLKQLLSPDITGQISQQSVAPQQVPPLSRTTQPPIPVRHTVHRPLRQPHNQPTNRHSLSPEQRSRRTAVVVANLDRLRAAFQHSLRLLNREI</sequence>
<organism evidence="2 3">
    <name type="scientific">Daphnia magna</name>
    <dbReference type="NCBI Taxonomy" id="35525"/>
    <lineage>
        <taxon>Eukaryota</taxon>
        <taxon>Metazoa</taxon>
        <taxon>Ecdysozoa</taxon>
        <taxon>Arthropoda</taxon>
        <taxon>Crustacea</taxon>
        <taxon>Branchiopoda</taxon>
        <taxon>Diplostraca</taxon>
        <taxon>Cladocera</taxon>
        <taxon>Anomopoda</taxon>
        <taxon>Daphniidae</taxon>
        <taxon>Daphnia</taxon>
    </lineage>
</organism>
<evidence type="ECO:0000313" key="3">
    <source>
        <dbReference type="Proteomes" id="UP001234178"/>
    </source>
</evidence>
<feature type="region of interest" description="Disordered" evidence="1">
    <location>
        <begin position="329"/>
        <end position="381"/>
    </location>
</feature>
<protein>
    <submittedName>
        <fullName evidence="2">Uncharacterized protein</fullName>
    </submittedName>
</protein>
<accession>A0ABQ9Z1N9</accession>
<keyword evidence="3" id="KW-1185">Reference proteome</keyword>